<dbReference type="InterPro" id="IPR039535">
    <property type="entry name" value="ASST-like"/>
</dbReference>
<dbReference type="EMBL" id="JAQIZZ010000008">
    <property type="protein sequence ID" value="KAJ5526087.1"/>
    <property type="molecule type" value="Genomic_DNA"/>
</dbReference>
<dbReference type="SUPFAM" id="SSF50998">
    <property type="entry name" value="Quinoprotein alcohol dehydrogenase-like"/>
    <property type="match status" value="1"/>
</dbReference>
<keyword evidence="1" id="KW-0472">Membrane</keyword>
<keyword evidence="1" id="KW-1133">Transmembrane helix</keyword>
<dbReference type="InterPro" id="IPR011047">
    <property type="entry name" value="Quinoprotein_ADH-like_sf"/>
</dbReference>
<feature type="transmembrane region" description="Helical" evidence="1">
    <location>
        <begin position="544"/>
        <end position="565"/>
    </location>
</feature>
<evidence type="ECO:0008006" key="4">
    <source>
        <dbReference type="Google" id="ProtNLM"/>
    </source>
</evidence>
<reference evidence="2 3" key="1">
    <citation type="journal article" date="2023" name="IMA Fungus">
        <title>Comparative genomic study of the Penicillium genus elucidates a diverse pangenome and 15 lateral gene transfer events.</title>
        <authorList>
            <person name="Petersen C."/>
            <person name="Sorensen T."/>
            <person name="Nielsen M.R."/>
            <person name="Sondergaard T.E."/>
            <person name="Sorensen J.L."/>
            <person name="Fitzpatrick D.A."/>
            <person name="Frisvad J.C."/>
            <person name="Nielsen K.L."/>
        </authorList>
    </citation>
    <scope>NUCLEOTIDE SEQUENCE [LARGE SCALE GENOMIC DNA]</scope>
    <source>
        <strain evidence="2 3">IBT 35679</strain>
    </source>
</reference>
<keyword evidence="3" id="KW-1185">Reference proteome</keyword>
<name>A0AAD6GBH2_9EURO</name>
<proteinExistence type="predicted"/>
<evidence type="ECO:0000256" key="1">
    <source>
        <dbReference type="SAM" id="Phobius"/>
    </source>
</evidence>
<dbReference type="PANTHER" id="PTHR35340:SF5">
    <property type="entry name" value="ASST-DOMAIN-CONTAINING PROTEIN"/>
    <property type="match status" value="1"/>
</dbReference>
<dbReference type="Pfam" id="PF14269">
    <property type="entry name" value="Arylsulfotran_2"/>
    <property type="match status" value="1"/>
</dbReference>
<sequence>MFMRASSAIMRLSSWLGRSDRPHKFGSRRLFTALLLALGGFILLYLFVLPQILRFRFRFGLSRYDLGFYGFGPSRTYHSFDEESPIVEISPAGAICDQRYTFLAPRGDSVKHPGPMILDAQGELIYKKYNWGTTQDFKVQHYKGEDYVTYWQGDEEDGHGRGSWYMLDSTYTPKYIISPVGILQGDLHDIQFTVNDTAILTIYEPIPADLTSVGGPELGWLYEGVVQEVDIATGELLFEWRSSHTYPPETSYEPLGDRGHERTLGYDYFHMNSVDKNDEGHYLVSARHTHTVTCIDSSGKVLWTLGGKYNEFDDDGVATSFKWQHDARWRGPKRITLLNNAANDNGDLSAVSQGLLIELDIPAREAKVVTIYDHPQHMMAVTQGNVQVLDTGNVLIGWGHSAAFTEFSADGEVVCNTHFGASAYFTFGRTMSYRVFKDNWVGMPDTLPDAAMVGDSVFVSWNGATEVASWALEAWDGDSLTNMTFSVVDEVPRSGFETEVPFTPAVTSYFRVAAVNAKGEVIGRTEVASRGSTPQASFSSDHPWGVTIIMIFSLGCLLCGLYCAVFRRLRRRRSATGGLYQLVTPKDDEENNENGHLPI</sequence>
<dbReference type="InterPro" id="IPR053143">
    <property type="entry name" value="Arylsulfate_ST"/>
</dbReference>
<keyword evidence="1" id="KW-0812">Transmembrane</keyword>
<dbReference type="PANTHER" id="PTHR35340">
    <property type="entry name" value="PQQ ENZYME REPEAT PROTEIN-RELATED"/>
    <property type="match status" value="1"/>
</dbReference>
<comment type="caution">
    <text evidence="2">The sequence shown here is derived from an EMBL/GenBank/DDBJ whole genome shotgun (WGS) entry which is preliminary data.</text>
</comment>
<gene>
    <name evidence="2" type="ORF">N7494_012737</name>
</gene>
<evidence type="ECO:0000313" key="3">
    <source>
        <dbReference type="Proteomes" id="UP001220324"/>
    </source>
</evidence>
<protein>
    <recommendedName>
        <fullName evidence="4">ASST-domain-containing protein</fullName>
    </recommendedName>
</protein>
<evidence type="ECO:0000313" key="2">
    <source>
        <dbReference type="EMBL" id="KAJ5526087.1"/>
    </source>
</evidence>
<accession>A0AAD6GBH2</accession>
<organism evidence="2 3">
    <name type="scientific">Penicillium frequentans</name>
    <dbReference type="NCBI Taxonomy" id="3151616"/>
    <lineage>
        <taxon>Eukaryota</taxon>
        <taxon>Fungi</taxon>
        <taxon>Dikarya</taxon>
        <taxon>Ascomycota</taxon>
        <taxon>Pezizomycotina</taxon>
        <taxon>Eurotiomycetes</taxon>
        <taxon>Eurotiomycetidae</taxon>
        <taxon>Eurotiales</taxon>
        <taxon>Aspergillaceae</taxon>
        <taxon>Penicillium</taxon>
    </lineage>
</organism>
<dbReference type="Proteomes" id="UP001220324">
    <property type="component" value="Unassembled WGS sequence"/>
</dbReference>
<dbReference type="AlphaFoldDB" id="A0AAD6GBH2"/>